<proteinExistence type="predicted"/>
<accession>A0ABV6QET5</accession>
<dbReference type="Proteomes" id="UP001589890">
    <property type="component" value="Unassembled WGS sequence"/>
</dbReference>
<keyword evidence="3" id="KW-1185">Reference proteome</keyword>
<evidence type="ECO:0000259" key="1">
    <source>
        <dbReference type="Pfam" id="PF19843"/>
    </source>
</evidence>
<sequence>MPPAAKAKSKPGLEAFARHWLDARSYLVKTGDFRPFSALNTAACEWCEDIVQVFGGVYKAGGRYEGDLQARLVEVQLANLAGSNLGYVQFRADIPGYVKVSKRGASPEPKKPATLDYTLNLKFVKDCWLVTRATWDVVEGGS</sequence>
<organism evidence="2 3">
    <name type="scientific">Kribbella deserti</name>
    <dbReference type="NCBI Taxonomy" id="1926257"/>
    <lineage>
        <taxon>Bacteria</taxon>
        <taxon>Bacillati</taxon>
        <taxon>Actinomycetota</taxon>
        <taxon>Actinomycetes</taxon>
        <taxon>Propionibacteriales</taxon>
        <taxon>Kribbellaceae</taxon>
        <taxon>Kribbella</taxon>
    </lineage>
</organism>
<dbReference type="InterPro" id="IPR046281">
    <property type="entry name" value="DUF6318"/>
</dbReference>
<protein>
    <submittedName>
        <fullName evidence="2">DUF6318 family protein</fullName>
    </submittedName>
</protein>
<reference evidence="2 3" key="1">
    <citation type="submission" date="2024-09" db="EMBL/GenBank/DDBJ databases">
        <authorList>
            <person name="Sun Q."/>
            <person name="Mori K."/>
        </authorList>
    </citation>
    <scope>NUCLEOTIDE SEQUENCE [LARGE SCALE GENOMIC DNA]</scope>
    <source>
        <strain evidence="2 3">CGMCC 1.15906</strain>
    </source>
</reference>
<feature type="domain" description="DUF6318" evidence="1">
    <location>
        <begin position="1"/>
        <end position="132"/>
    </location>
</feature>
<comment type="caution">
    <text evidence="2">The sequence shown here is derived from an EMBL/GenBank/DDBJ whole genome shotgun (WGS) entry which is preliminary data.</text>
</comment>
<dbReference type="Pfam" id="PF19843">
    <property type="entry name" value="DUF6318"/>
    <property type="match status" value="1"/>
</dbReference>
<name>A0ABV6QET5_9ACTN</name>
<dbReference type="RefSeq" id="WP_380043391.1">
    <property type="nucleotide sequence ID" value="NZ_JBHLTC010000001.1"/>
</dbReference>
<evidence type="ECO:0000313" key="2">
    <source>
        <dbReference type="EMBL" id="MFC0622713.1"/>
    </source>
</evidence>
<evidence type="ECO:0000313" key="3">
    <source>
        <dbReference type="Proteomes" id="UP001589890"/>
    </source>
</evidence>
<gene>
    <name evidence="2" type="ORF">ACFFGN_01480</name>
</gene>
<dbReference type="EMBL" id="JBHLTC010000001">
    <property type="protein sequence ID" value="MFC0622713.1"/>
    <property type="molecule type" value="Genomic_DNA"/>
</dbReference>